<dbReference type="Gene3D" id="3.40.33.10">
    <property type="entry name" value="CAP"/>
    <property type="match status" value="1"/>
</dbReference>
<evidence type="ECO:0000313" key="4">
    <source>
        <dbReference type="Proteomes" id="UP000244940"/>
    </source>
</evidence>
<evidence type="ECO:0000259" key="2">
    <source>
        <dbReference type="Pfam" id="PF00188"/>
    </source>
</evidence>
<reference evidence="3 4" key="1">
    <citation type="submission" date="2018-05" db="EMBL/GenBank/DDBJ databases">
        <title>Pararhodobacter marina sp. nov., isolated from deep-sea water of the Indian Ocean.</title>
        <authorList>
            <person name="Lai Q.Sr."/>
            <person name="Liu X."/>
            <person name="Shao Z."/>
        </authorList>
    </citation>
    <scope>NUCLEOTIDE SEQUENCE [LARGE SCALE GENOMIC DNA]</scope>
    <source>
        <strain evidence="3 4">CIC4N-9</strain>
    </source>
</reference>
<accession>A0A2U2C8M4</accession>
<dbReference type="PANTHER" id="PTHR31157">
    <property type="entry name" value="SCP DOMAIN-CONTAINING PROTEIN"/>
    <property type="match status" value="1"/>
</dbReference>
<dbReference type="PANTHER" id="PTHR31157:SF1">
    <property type="entry name" value="SCP DOMAIN-CONTAINING PROTEIN"/>
    <property type="match status" value="1"/>
</dbReference>
<dbReference type="InterPro" id="IPR035940">
    <property type="entry name" value="CAP_sf"/>
</dbReference>
<keyword evidence="4" id="KW-1185">Reference proteome</keyword>
<dbReference type="Pfam" id="PF00188">
    <property type="entry name" value="CAP"/>
    <property type="match status" value="1"/>
</dbReference>
<name>A0A2U2C8M4_9RHOB</name>
<dbReference type="GeneID" id="94365764"/>
<comment type="caution">
    <text evidence="3">The sequence shown here is derived from an EMBL/GenBank/DDBJ whole genome shotgun (WGS) entry which is preliminary data.</text>
</comment>
<gene>
    <name evidence="3" type="ORF">C4N9_12765</name>
</gene>
<evidence type="ECO:0000313" key="3">
    <source>
        <dbReference type="EMBL" id="PWE28212.1"/>
    </source>
</evidence>
<dbReference type="SUPFAM" id="SSF55797">
    <property type="entry name" value="PR-1-like"/>
    <property type="match status" value="1"/>
</dbReference>
<organism evidence="3 4">
    <name type="scientific">Pararhodobacter marinus</name>
    <dbReference type="NCBI Taxonomy" id="2184063"/>
    <lineage>
        <taxon>Bacteria</taxon>
        <taxon>Pseudomonadati</taxon>
        <taxon>Pseudomonadota</taxon>
        <taxon>Alphaproteobacteria</taxon>
        <taxon>Rhodobacterales</taxon>
        <taxon>Paracoccaceae</taxon>
        <taxon>Pararhodobacter</taxon>
    </lineage>
</organism>
<dbReference type="Proteomes" id="UP000244940">
    <property type="component" value="Unassembled WGS sequence"/>
</dbReference>
<dbReference type="OrthoDB" id="9811255at2"/>
<evidence type="ECO:0000256" key="1">
    <source>
        <dbReference type="SAM" id="SignalP"/>
    </source>
</evidence>
<keyword evidence="1" id="KW-0732">Signal</keyword>
<feature type="chain" id="PRO_5015483682" evidence="1">
    <location>
        <begin position="25"/>
        <end position="162"/>
    </location>
</feature>
<feature type="signal peptide" evidence="1">
    <location>
        <begin position="1"/>
        <end position="24"/>
    </location>
</feature>
<dbReference type="AlphaFoldDB" id="A0A2U2C8M4"/>
<dbReference type="CDD" id="cd05379">
    <property type="entry name" value="CAP_bacterial"/>
    <property type="match status" value="1"/>
</dbReference>
<dbReference type="RefSeq" id="WP_109533719.1">
    <property type="nucleotide sequence ID" value="NZ_QEYD01000007.1"/>
</dbReference>
<dbReference type="InterPro" id="IPR014044">
    <property type="entry name" value="CAP_dom"/>
</dbReference>
<proteinExistence type="predicted"/>
<sequence length="162" mass="17434">MTTKSLLALTASLCMAFLAGAALACAMPADLGALRGELLVRTNAERGTQGLPALAMDTRLGDAAQIQACRMAERERLSHRGSWWAGLGRRLRREDYPYAMAVENTGVGYRDTGGIIRGWMDSPEHRVNMLSRDARDAGYGAAVGADGRMYWSMVAAAPRAAE</sequence>
<dbReference type="PROSITE" id="PS51257">
    <property type="entry name" value="PROKAR_LIPOPROTEIN"/>
    <property type="match status" value="1"/>
</dbReference>
<protein>
    <submittedName>
        <fullName evidence="3">CAP domain-containing protein</fullName>
    </submittedName>
</protein>
<feature type="domain" description="SCP" evidence="2">
    <location>
        <begin position="41"/>
        <end position="153"/>
    </location>
</feature>
<dbReference type="EMBL" id="QEYD01000007">
    <property type="protein sequence ID" value="PWE28212.1"/>
    <property type="molecule type" value="Genomic_DNA"/>
</dbReference>